<gene>
    <name evidence="2" type="ORF">A5742_25335</name>
</gene>
<sequence length="153" mass="16705">MTLYLVTGPPASGKSTWVRQHAKHGDITIDYDAIANVLTPPGADPHDPPQHVRAVTKAARQAAIDRALTMATAHDVYVIHSMPGPALVAQYQAAGAQLVTIDPGRATVLARCKAERPWQMHQAAKRWYDEQAAATASKQAERPSKHEQVVMQW</sequence>
<dbReference type="RefSeq" id="WP_076204712.1">
    <property type="nucleotide sequence ID" value="NZ_MBER01000054.1"/>
</dbReference>
<feature type="region of interest" description="Disordered" evidence="1">
    <location>
        <begin position="134"/>
        <end position="153"/>
    </location>
</feature>
<dbReference type="AlphaFoldDB" id="A0ABD6QNP5"/>
<dbReference type="Pfam" id="PF13671">
    <property type="entry name" value="AAA_33"/>
    <property type="match status" value="1"/>
</dbReference>
<evidence type="ECO:0000256" key="1">
    <source>
        <dbReference type="SAM" id="MobiDB-lite"/>
    </source>
</evidence>
<dbReference type="Gene3D" id="3.40.50.300">
    <property type="entry name" value="P-loop containing nucleotide triphosphate hydrolases"/>
    <property type="match status" value="1"/>
</dbReference>
<evidence type="ECO:0000313" key="3">
    <source>
        <dbReference type="Proteomes" id="UP000187001"/>
    </source>
</evidence>
<protein>
    <recommendedName>
        <fullName evidence="4">ATP-binding protein</fullName>
    </recommendedName>
</protein>
<dbReference type="Proteomes" id="UP000187001">
    <property type="component" value="Unassembled WGS sequence"/>
</dbReference>
<proteinExistence type="predicted"/>
<feature type="compositionally biased region" description="Basic and acidic residues" evidence="1">
    <location>
        <begin position="139"/>
        <end position="153"/>
    </location>
</feature>
<evidence type="ECO:0008006" key="4">
    <source>
        <dbReference type="Google" id="ProtNLM"/>
    </source>
</evidence>
<accession>A0ABD6QNP5</accession>
<dbReference type="InterPro" id="IPR027417">
    <property type="entry name" value="P-loop_NTPase"/>
</dbReference>
<organism evidence="2 3">
    <name type="scientific">Mycolicibacterium fortuitum</name>
    <name type="common">Mycobacterium fortuitum</name>
    <dbReference type="NCBI Taxonomy" id="1766"/>
    <lineage>
        <taxon>Bacteria</taxon>
        <taxon>Bacillati</taxon>
        <taxon>Actinomycetota</taxon>
        <taxon>Actinomycetes</taxon>
        <taxon>Mycobacteriales</taxon>
        <taxon>Mycobacteriaceae</taxon>
        <taxon>Mycolicibacterium</taxon>
    </lineage>
</organism>
<dbReference type="EMBL" id="MBER01000054">
    <property type="protein sequence ID" value="OMC46860.1"/>
    <property type="molecule type" value="Genomic_DNA"/>
</dbReference>
<dbReference type="SUPFAM" id="SSF52540">
    <property type="entry name" value="P-loop containing nucleoside triphosphate hydrolases"/>
    <property type="match status" value="1"/>
</dbReference>
<comment type="caution">
    <text evidence="2">The sequence shown here is derived from an EMBL/GenBank/DDBJ whole genome shotgun (WGS) entry which is preliminary data.</text>
</comment>
<reference evidence="2 3" key="1">
    <citation type="submission" date="2016-07" db="EMBL/GenBank/DDBJ databases">
        <authorList>
            <person name="Sutton G."/>
            <person name="Brinkac L."/>
            <person name="Sanka R."/>
            <person name="Adams M."/>
            <person name="Lau E."/>
            <person name="Kumar A."/>
            <person name="Macaden R."/>
        </authorList>
    </citation>
    <scope>NUCLEOTIDE SEQUENCE [LARGE SCALE GENOMIC DNA]</scope>
    <source>
        <strain evidence="2 3">GA-0871</strain>
    </source>
</reference>
<evidence type="ECO:0000313" key="2">
    <source>
        <dbReference type="EMBL" id="OMC46860.1"/>
    </source>
</evidence>
<name>A0ABD6QNP5_MYCFO</name>